<reference evidence="2 3" key="1">
    <citation type="submission" date="2018-08" db="EMBL/GenBank/DDBJ databases">
        <title>A genome reference for cultivated species of the human gut microbiota.</title>
        <authorList>
            <person name="Zou Y."/>
            <person name="Xue W."/>
            <person name="Luo G."/>
        </authorList>
    </citation>
    <scope>NUCLEOTIDE SEQUENCE [LARGE SCALE GENOMIC DNA]</scope>
    <source>
        <strain evidence="2 3">AM26-26AC</strain>
    </source>
</reference>
<dbReference type="RefSeq" id="WP_004295144.1">
    <property type="nucleotide sequence ID" value="NZ_JADNCV010000011.1"/>
</dbReference>
<gene>
    <name evidence="2" type="ORF">DW701_01805</name>
    <name evidence="1" type="ORF">F2Z23_14115</name>
</gene>
<name>A0A414MKW7_9BACE</name>
<keyword evidence="4" id="KW-1185">Reference proteome</keyword>
<organism evidence="2 3">
    <name type="scientific">Bacteroides eggerthii</name>
    <dbReference type="NCBI Taxonomy" id="28111"/>
    <lineage>
        <taxon>Bacteria</taxon>
        <taxon>Pseudomonadati</taxon>
        <taxon>Bacteroidota</taxon>
        <taxon>Bacteroidia</taxon>
        <taxon>Bacteroidales</taxon>
        <taxon>Bacteroidaceae</taxon>
        <taxon>Bacteroides</taxon>
    </lineage>
</organism>
<dbReference type="EMBL" id="QSLA01000001">
    <property type="protein sequence ID" value="RHF12969.1"/>
    <property type="molecule type" value="Genomic_DNA"/>
</dbReference>
<evidence type="ECO:0000313" key="4">
    <source>
        <dbReference type="Proteomes" id="UP000335496"/>
    </source>
</evidence>
<proteinExistence type="predicted"/>
<evidence type="ECO:0000313" key="2">
    <source>
        <dbReference type="EMBL" id="RHF12969.1"/>
    </source>
</evidence>
<dbReference type="Proteomes" id="UP000283538">
    <property type="component" value="Unassembled WGS sequence"/>
</dbReference>
<dbReference type="Proteomes" id="UP000335496">
    <property type="component" value="Unassembled WGS sequence"/>
</dbReference>
<reference evidence="1 4" key="2">
    <citation type="journal article" date="2019" name="Nat. Med.">
        <title>A library of human gut bacterial isolates paired with longitudinal multiomics data enables mechanistic microbiome research.</title>
        <authorList>
            <person name="Poyet M."/>
            <person name="Groussin M."/>
            <person name="Gibbons S.M."/>
            <person name="Avila-Pacheco J."/>
            <person name="Jiang X."/>
            <person name="Kearney S.M."/>
            <person name="Perrotta A.R."/>
            <person name="Berdy B."/>
            <person name="Zhao S."/>
            <person name="Lieberman T.D."/>
            <person name="Swanson P.K."/>
            <person name="Smith M."/>
            <person name="Roesemann S."/>
            <person name="Alexander J.E."/>
            <person name="Rich S.A."/>
            <person name="Livny J."/>
            <person name="Vlamakis H."/>
            <person name="Clish C."/>
            <person name="Bullock K."/>
            <person name="Deik A."/>
            <person name="Scott J."/>
            <person name="Pierce K.A."/>
            <person name="Xavier R.J."/>
            <person name="Alm E.J."/>
        </authorList>
    </citation>
    <scope>NUCLEOTIDE SEQUENCE [LARGE SCALE GENOMIC DNA]</scope>
    <source>
        <strain evidence="1 4">BIOML-A1</strain>
    </source>
</reference>
<protein>
    <submittedName>
        <fullName evidence="2">Uncharacterized protein</fullName>
    </submittedName>
</protein>
<evidence type="ECO:0000313" key="3">
    <source>
        <dbReference type="Proteomes" id="UP000283538"/>
    </source>
</evidence>
<dbReference type="EMBL" id="VVZX01000021">
    <property type="protein sequence ID" value="KAA5272354.1"/>
    <property type="molecule type" value="Genomic_DNA"/>
</dbReference>
<evidence type="ECO:0000313" key="1">
    <source>
        <dbReference type="EMBL" id="KAA5272354.1"/>
    </source>
</evidence>
<dbReference type="AlphaFoldDB" id="A0A414MKW7"/>
<sequence>MSGYNVTPVSDLTTGKNFGSILGNNRSVYTDVGNIYNINVYGTENAEIEALKQRVDGLERLLLSKDEIIKTKDDIIKLLRKYVNKKL</sequence>
<comment type="caution">
    <text evidence="2">The sequence shown here is derived from an EMBL/GenBank/DDBJ whole genome shotgun (WGS) entry which is preliminary data.</text>
</comment>
<accession>A0A414MKW7</accession>